<protein>
    <submittedName>
        <fullName evidence="6">Uu.00g121170.m01.CDS01</fullName>
    </submittedName>
</protein>
<dbReference type="Proteomes" id="UP001295740">
    <property type="component" value="Unassembled WGS sequence"/>
</dbReference>
<dbReference type="PROSITE" id="PS50865">
    <property type="entry name" value="ZF_MYND_2"/>
    <property type="match status" value="1"/>
</dbReference>
<dbReference type="InterPro" id="IPR002893">
    <property type="entry name" value="Znf_MYND"/>
</dbReference>
<comment type="caution">
    <text evidence="6">The sequence shown here is derived from an EMBL/GenBank/DDBJ whole genome shotgun (WGS) entry which is preliminary data.</text>
</comment>
<dbReference type="AlphaFoldDB" id="A0AAI8YEV8"/>
<evidence type="ECO:0000256" key="3">
    <source>
        <dbReference type="ARBA" id="ARBA00022833"/>
    </source>
</evidence>
<evidence type="ECO:0000313" key="7">
    <source>
        <dbReference type="Proteomes" id="UP001295740"/>
    </source>
</evidence>
<keyword evidence="2 4" id="KW-0863">Zinc-finger</keyword>
<reference evidence="6" key="1">
    <citation type="submission" date="2023-10" db="EMBL/GenBank/DDBJ databases">
        <authorList>
            <person name="Hackl T."/>
        </authorList>
    </citation>
    <scope>NUCLEOTIDE SEQUENCE</scope>
</reference>
<dbReference type="Pfam" id="PF01753">
    <property type="entry name" value="zf-MYND"/>
    <property type="match status" value="1"/>
</dbReference>
<dbReference type="Gene3D" id="6.10.140.2220">
    <property type="match status" value="1"/>
</dbReference>
<keyword evidence="3" id="KW-0862">Zinc</keyword>
<evidence type="ECO:0000256" key="2">
    <source>
        <dbReference type="ARBA" id="ARBA00022771"/>
    </source>
</evidence>
<sequence>MEMLTAKAAVEVRKRALVKTFEVVQQLARTCPPANDEIRARCIYCEKPGTHECSHCKSARYCSQQCQDKDWSIHRLLCSTHAEFTDDKRPSPDHARAIIFPAGDVQPRFIWIEKYAEGGYHFPVIDGWLGPYARYSNMITDVNEVLNQAGHGHDVGHGLFLVGLNEHPLPEVPLNASILSLGKPGHMKVCFGNQIIAARKQNEAGTRGITVDDVELRDLRHAVDFFQHHPMNPCVVNPERYTMPVMPGVIIHCDGSRQRLGPFGLQSPLESVTIPRHCLEDLDIADGIHQDACAGLLKLELRWFYRRYSAHAEWLESETKGQSLRNKHAKHMVYQMRKRDNYCCLYPVRNAGTIVVFDQGGAPIDPAHIHAINDYFDEMLKPSSHEYAAKVANGAVRRGLARQPTSSTIHPTMEGFKAFWAGWKEQKEASGTDLGDMASPYAIDGSFDEEERNFMAEVFEVTVQCMRALAM</sequence>
<organism evidence="6 7">
    <name type="scientific">Anthostomella pinea</name>
    <dbReference type="NCBI Taxonomy" id="933095"/>
    <lineage>
        <taxon>Eukaryota</taxon>
        <taxon>Fungi</taxon>
        <taxon>Dikarya</taxon>
        <taxon>Ascomycota</taxon>
        <taxon>Pezizomycotina</taxon>
        <taxon>Sordariomycetes</taxon>
        <taxon>Xylariomycetidae</taxon>
        <taxon>Xylariales</taxon>
        <taxon>Xylariaceae</taxon>
        <taxon>Anthostomella</taxon>
    </lineage>
</organism>
<evidence type="ECO:0000256" key="1">
    <source>
        <dbReference type="ARBA" id="ARBA00022723"/>
    </source>
</evidence>
<keyword evidence="7" id="KW-1185">Reference proteome</keyword>
<dbReference type="GO" id="GO:0008270">
    <property type="term" value="F:zinc ion binding"/>
    <property type="evidence" value="ECO:0007669"/>
    <property type="project" value="UniProtKB-KW"/>
</dbReference>
<keyword evidence="1" id="KW-0479">Metal-binding</keyword>
<dbReference type="EMBL" id="CAUWAG010000007">
    <property type="protein sequence ID" value="CAJ2504723.1"/>
    <property type="molecule type" value="Genomic_DNA"/>
</dbReference>
<name>A0AAI8YEV8_9PEZI</name>
<dbReference type="SUPFAM" id="SSF144232">
    <property type="entry name" value="HIT/MYND zinc finger-like"/>
    <property type="match status" value="1"/>
</dbReference>
<evidence type="ECO:0000256" key="4">
    <source>
        <dbReference type="PROSITE-ProRule" id="PRU00134"/>
    </source>
</evidence>
<dbReference type="PROSITE" id="PS01360">
    <property type="entry name" value="ZF_MYND_1"/>
    <property type="match status" value="1"/>
</dbReference>
<feature type="domain" description="MYND-type" evidence="5">
    <location>
        <begin position="42"/>
        <end position="78"/>
    </location>
</feature>
<evidence type="ECO:0000259" key="5">
    <source>
        <dbReference type="PROSITE" id="PS50865"/>
    </source>
</evidence>
<gene>
    <name evidence="6" type="ORF">KHLLAP_LOCUS5191</name>
</gene>
<proteinExistence type="predicted"/>
<evidence type="ECO:0000313" key="6">
    <source>
        <dbReference type="EMBL" id="CAJ2504723.1"/>
    </source>
</evidence>
<accession>A0AAI8YEV8</accession>